<evidence type="ECO:0000313" key="1">
    <source>
        <dbReference type="EMBL" id="NNF05751.1"/>
    </source>
</evidence>
<organism evidence="1 2">
    <name type="scientific">Eiseniibacteriota bacterium</name>
    <dbReference type="NCBI Taxonomy" id="2212470"/>
    <lineage>
        <taxon>Bacteria</taxon>
        <taxon>Candidatus Eiseniibacteriota</taxon>
    </lineage>
</organism>
<dbReference type="Proteomes" id="UP000547674">
    <property type="component" value="Unassembled WGS sequence"/>
</dbReference>
<gene>
    <name evidence="1" type="ORF">HKN21_03235</name>
</gene>
<reference evidence="1 2" key="1">
    <citation type="submission" date="2020-03" db="EMBL/GenBank/DDBJ databases">
        <title>Metabolic flexibility allows generalist bacteria to become dominant in a frequently disturbed ecosystem.</title>
        <authorList>
            <person name="Chen Y.-J."/>
            <person name="Leung P.M."/>
            <person name="Bay S.K."/>
            <person name="Hugenholtz P."/>
            <person name="Kessler A.J."/>
            <person name="Shelley G."/>
            <person name="Waite D.W."/>
            <person name="Cook P.L."/>
            <person name="Greening C."/>
        </authorList>
    </citation>
    <scope>NUCLEOTIDE SEQUENCE [LARGE SCALE GENOMIC DNA]</scope>
    <source>
        <strain evidence="1">SS_bin_28</strain>
    </source>
</reference>
<evidence type="ECO:0000313" key="2">
    <source>
        <dbReference type="Proteomes" id="UP000547674"/>
    </source>
</evidence>
<proteinExistence type="predicted"/>
<accession>A0A7Y2H198</accession>
<protein>
    <submittedName>
        <fullName evidence="1">Uncharacterized protein</fullName>
    </submittedName>
</protein>
<name>A0A7Y2H198_UNCEI</name>
<dbReference type="AlphaFoldDB" id="A0A7Y2H198"/>
<comment type="caution">
    <text evidence="1">The sequence shown here is derived from an EMBL/GenBank/DDBJ whole genome shotgun (WGS) entry which is preliminary data.</text>
</comment>
<feature type="non-terminal residue" evidence="1">
    <location>
        <position position="235"/>
    </location>
</feature>
<dbReference type="EMBL" id="JABDJR010000120">
    <property type="protein sequence ID" value="NNF05751.1"/>
    <property type="molecule type" value="Genomic_DNA"/>
</dbReference>
<sequence>MKRQPIPFKRLLETVLPVEKLSAREQSRLSAVLDEGIPTEIEAAAMEAIDHLTDLGHLRLVEETPEEAGTRRRYQNLLTTDSIVIHIPDAVQDQTVHIPLPLRDWKRATSLDEVRSLFHLYNKMITKDSQLLRAPSDMLRQLLLTTRDLMGCESVTFWSALPGEEAASSLGDLNSPVYDETQAREWVLDRRYLVHFPDLPAQIDPETQGLDDRFRSMAMVPVGSPAVGIYGVLQA</sequence>